<evidence type="ECO:0000256" key="1">
    <source>
        <dbReference type="SAM" id="MobiDB-lite"/>
    </source>
</evidence>
<organism evidence="2 3">
    <name type="scientific">Zea mays</name>
    <name type="common">Maize</name>
    <dbReference type="NCBI Taxonomy" id="4577"/>
    <lineage>
        <taxon>Eukaryota</taxon>
        <taxon>Viridiplantae</taxon>
        <taxon>Streptophyta</taxon>
        <taxon>Embryophyta</taxon>
        <taxon>Tracheophyta</taxon>
        <taxon>Spermatophyta</taxon>
        <taxon>Magnoliopsida</taxon>
        <taxon>Liliopsida</taxon>
        <taxon>Poales</taxon>
        <taxon>Poaceae</taxon>
        <taxon>PACMAD clade</taxon>
        <taxon>Panicoideae</taxon>
        <taxon>Andropogonodae</taxon>
        <taxon>Andropogoneae</taxon>
        <taxon>Tripsacinae</taxon>
        <taxon>Zea</taxon>
    </lineage>
</organism>
<dbReference type="GeneID" id="103626724"/>
<dbReference type="KEGG" id="zma:103626724"/>
<reference evidence="2" key="3">
    <citation type="submission" date="2021-05" db="UniProtKB">
        <authorList>
            <consortium name="EnsemblPlants"/>
        </authorList>
    </citation>
    <scope>IDENTIFICATION</scope>
    <source>
        <strain evidence="2">cv. B73</strain>
    </source>
</reference>
<proteinExistence type="predicted"/>
<dbReference type="Proteomes" id="UP000007305">
    <property type="component" value="Chromosome 5"/>
</dbReference>
<dbReference type="RefSeq" id="XP_008645329.1">
    <property type="nucleotide sequence ID" value="XM_008647107.1"/>
</dbReference>
<reference evidence="3" key="1">
    <citation type="journal article" date="2009" name="Science">
        <title>The B73 maize genome: complexity, diversity, and dynamics.</title>
        <authorList>
            <person name="Schnable P.S."/>
            <person name="Ware D."/>
            <person name="Fulton R.S."/>
            <person name="Stein J.C."/>
            <person name="Wei F."/>
            <person name="Pasternak S."/>
            <person name="Liang C."/>
            <person name="Zhang J."/>
            <person name="Fulton L."/>
            <person name="Graves T.A."/>
            <person name="Minx P."/>
            <person name="Reily A.D."/>
            <person name="Courtney L."/>
            <person name="Kruchowski S.S."/>
            <person name="Tomlinson C."/>
            <person name="Strong C."/>
            <person name="Delehaunty K."/>
            <person name="Fronick C."/>
            <person name="Courtney B."/>
            <person name="Rock S.M."/>
            <person name="Belter E."/>
            <person name="Du F."/>
            <person name="Kim K."/>
            <person name="Abbott R.M."/>
            <person name="Cotton M."/>
            <person name="Levy A."/>
            <person name="Marchetto P."/>
            <person name="Ochoa K."/>
            <person name="Jackson S.M."/>
            <person name="Gillam B."/>
            <person name="Chen W."/>
            <person name="Yan L."/>
            <person name="Higginbotham J."/>
            <person name="Cardenas M."/>
            <person name="Waligorski J."/>
            <person name="Applebaum E."/>
            <person name="Phelps L."/>
            <person name="Falcone J."/>
            <person name="Kanchi K."/>
            <person name="Thane T."/>
            <person name="Scimone A."/>
            <person name="Thane N."/>
            <person name="Henke J."/>
            <person name="Wang T."/>
            <person name="Ruppert J."/>
            <person name="Shah N."/>
            <person name="Rotter K."/>
            <person name="Hodges J."/>
            <person name="Ingenthron E."/>
            <person name="Cordes M."/>
            <person name="Kohlberg S."/>
            <person name="Sgro J."/>
            <person name="Delgado B."/>
            <person name="Mead K."/>
            <person name="Chinwalla A."/>
            <person name="Leonard S."/>
            <person name="Crouse K."/>
            <person name="Collura K."/>
            <person name="Kudrna D."/>
            <person name="Currie J."/>
            <person name="He R."/>
            <person name="Angelova A."/>
            <person name="Rajasekar S."/>
            <person name="Mueller T."/>
            <person name="Lomeli R."/>
            <person name="Scara G."/>
            <person name="Ko A."/>
            <person name="Delaney K."/>
            <person name="Wissotski M."/>
            <person name="Lopez G."/>
            <person name="Campos D."/>
            <person name="Braidotti M."/>
            <person name="Ashley E."/>
            <person name="Golser W."/>
            <person name="Kim H."/>
            <person name="Lee S."/>
            <person name="Lin J."/>
            <person name="Dujmic Z."/>
            <person name="Kim W."/>
            <person name="Talag J."/>
            <person name="Zuccolo A."/>
            <person name="Fan C."/>
            <person name="Sebastian A."/>
            <person name="Kramer M."/>
            <person name="Spiegel L."/>
            <person name="Nascimento L."/>
            <person name="Zutavern T."/>
            <person name="Miller B."/>
            <person name="Ambroise C."/>
            <person name="Muller S."/>
            <person name="Spooner W."/>
            <person name="Narechania A."/>
            <person name="Ren L."/>
            <person name="Wei S."/>
            <person name="Kumari S."/>
            <person name="Faga B."/>
            <person name="Levy M.J."/>
            <person name="McMahan L."/>
            <person name="Van Buren P."/>
            <person name="Vaughn M.W."/>
            <person name="Ying K."/>
            <person name="Yeh C.-T."/>
            <person name="Emrich S.J."/>
            <person name="Jia Y."/>
            <person name="Kalyanaraman A."/>
            <person name="Hsia A.-P."/>
            <person name="Barbazuk W.B."/>
            <person name="Baucom R.S."/>
            <person name="Brutnell T.P."/>
            <person name="Carpita N.C."/>
            <person name="Chaparro C."/>
            <person name="Chia J.-M."/>
            <person name="Deragon J.-M."/>
            <person name="Estill J.C."/>
            <person name="Fu Y."/>
            <person name="Jeddeloh J.A."/>
            <person name="Han Y."/>
            <person name="Lee H."/>
            <person name="Li P."/>
            <person name="Lisch D.R."/>
            <person name="Liu S."/>
            <person name="Liu Z."/>
            <person name="Nagel D.H."/>
            <person name="McCann M.C."/>
            <person name="SanMiguel P."/>
            <person name="Myers A.M."/>
            <person name="Nettleton D."/>
            <person name="Nguyen J."/>
            <person name="Penning B.W."/>
            <person name="Ponnala L."/>
            <person name="Schneider K.L."/>
            <person name="Schwartz D.C."/>
            <person name="Sharma A."/>
            <person name="Soderlund C."/>
            <person name="Springer N.M."/>
            <person name="Sun Q."/>
            <person name="Wang H."/>
            <person name="Waterman M."/>
            <person name="Westerman R."/>
            <person name="Wolfgruber T.K."/>
            <person name="Yang L."/>
            <person name="Yu Y."/>
            <person name="Zhang L."/>
            <person name="Zhou S."/>
            <person name="Zhu Q."/>
            <person name="Bennetzen J.L."/>
            <person name="Dawe R.K."/>
            <person name="Jiang J."/>
            <person name="Jiang N."/>
            <person name="Presting G.G."/>
            <person name="Wessler S.R."/>
            <person name="Aluru S."/>
            <person name="Martienssen R.A."/>
            <person name="Clifton S.W."/>
            <person name="McCombie W.R."/>
            <person name="Wing R.A."/>
            <person name="Wilson R.K."/>
        </authorList>
    </citation>
    <scope>NUCLEOTIDE SEQUENCE [LARGE SCALE GENOMIC DNA]</scope>
    <source>
        <strain evidence="3">cv. B73</strain>
    </source>
</reference>
<sequence>MFVNKDKGVAIARCCRRSCSWAPGRSCSRCWSAEAGCRSTCTWTTPSPTSSAPCSSRSSSPSLEAPSTACLTSSRSSASRTTGLLCCSRWQAVSCTATSVEMVACIGIEAISRLLFFNVSNSMTSEATQALWRHTSISEWCFINEGSIN</sequence>
<evidence type="ECO:0000313" key="3">
    <source>
        <dbReference type="Proteomes" id="UP000007305"/>
    </source>
</evidence>
<dbReference type="InParanoid" id="A0A804PFN0"/>
<keyword evidence="3" id="KW-1185">Reference proteome</keyword>
<protein>
    <submittedName>
        <fullName evidence="2">Uncharacterized protein</fullName>
    </submittedName>
</protein>
<dbReference type="AlphaFoldDB" id="A0A804PFN0"/>
<feature type="region of interest" description="Disordered" evidence="1">
    <location>
        <begin position="43"/>
        <end position="63"/>
    </location>
</feature>
<gene>
    <name evidence="2" type="primary">LOC103626724</name>
</gene>
<evidence type="ECO:0000313" key="2">
    <source>
        <dbReference type="EnsemblPlants" id="Zm00001eb234250_P001"/>
    </source>
</evidence>
<name>A0A804PFN0_MAIZE</name>
<dbReference type="EnsemblPlants" id="Zm00001eb234250_T001">
    <property type="protein sequence ID" value="Zm00001eb234250_P001"/>
    <property type="gene ID" value="Zm00001eb234250"/>
</dbReference>
<dbReference type="Gramene" id="Zm00001eb234250_T001">
    <property type="protein sequence ID" value="Zm00001eb234250_P001"/>
    <property type="gene ID" value="Zm00001eb234250"/>
</dbReference>
<reference evidence="2" key="2">
    <citation type="submission" date="2019-07" db="EMBL/GenBank/DDBJ databases">
        <authorList>
            <person name="Seetharam A."/>
            <person name="Woodhouse M."/>
            <person name="Cannon E."/>
        </authorList>
    </citation>
    <scope>NUCLEOTIDE SEQUENCE [LARGE SCALE GENOMIC DNA]</scope>
    <source>
        <strain evidence="2">cv. B73</strain>
    </source>
</reference>
<accession>A0A804PFN0</accession>